<dbReference type="Proteomes" id="UP001208689">
    <property type="component" value="Chromosome"/>
</dbReference>
<dbReference type="InterPro" id="IPR008254">
    <property type="entry name" value="Flavodoxin/NO_synth"/>
</dbReference>
<dbReference type="InterPro" id="IPR001226">
    <property type="entry name" value="Flavodoxin_CS"/>
</dbReference>
<dbReference type="SUPFAM" id="SSF52218">
    <property type="entry name" value="Flavoproteins"/>
    <property type="match status" value="1"/>
</dbReference>
<protein>
    <recommendedName>
        <fullName evidence="1">Flavodoxin-like domain-containing protein</fullName>
    </recommendedName>
</protein>
<accession>A0ABY6HPC3</accession>
<dbReference type="Pfam" id="PF12682">
    <property type="entry name" value="Flavodoxin_4"/>
    <property type="match status" value="1"/>
</dbReference>
<organism evidence="2 3">
    <name type="scientific">Candidatus Lokiarchaeum ossiferum</name>
    <dbReference type="NCBI Taxonomy" id="2951803"/>
    <lineage>
        <taxon>Archaea</taxon>
        <taxon>Promethearchaeati</taxon>
        <taxon>Promethearchaeota</taxon>
        <taxon>Promethearchaeia</taxon>
        <taxon>Promethearchaeales</taxon>
        <taxon>Promethearchaeaceae</taxon>
        <taxon>Candidatus Lokiarchaeum</taxon>
    </lineage>
</organism>
<gene>
    <name evidence="2" type="ORF">NEF87_001027</name>
</gene>
<reference evidence="2" key="1">
    <citation type="submission" date="2022-09" db="EMBL/GenBank/DDBJ databases">
        <title>Actin cytoskeleton and complex cell architecture in an #Asgard archaeon.</title>
        <authorList>
            <person name="Ponce Toledo R.I."/>
            <person name="Schleper C."/>
            <person name="Rodrigues Oliveira T."/>
            <person name="Wollweber F."/>
            <person name="Xu J."/>
            <person name="Rittmann S."/>
            <person name="Klingl A."/>
            <person name="Pilhofer M."/>
        </authorList>
    </citation>
    <scope>NUCLEOTIDE SEQUENCE</scope>
    <source>
        <strain evidence="2">B-35</strain>
    </source>
</reference>
<dbReference type="Gene3D" id="3.40.50.360">
    <property type="match status" value="1"/>
</dbReference>
<feature type="domain" description="Flavodoxin-like" evidence="1">
    <location>
        <begin position="26"/>
        <end position="162"/>
    </location>
</feature>
<dbReference type="PANTHER" id="PTHR39201:SF1">
    <property type="entry name" value="FLAVODOXIN-LIKE DOMAIN-CONTAINING PROTEIN"/>
    <property type="match status" value="1"/>
</dbReference>
<evidence type="ECO:0000313" key="2">
    <source>
        <dbReference type="EMBL" id="UYP44742.1"/>
    </source>
</evidence>
<sequence length="182" mass="20895">MVFFLIQLNPHVHRRQKSELLTMGKKTAVVYFSLTGHTQAVAEIVQEVLDADIIALKPIKSLNSKSSMKFVWGGYQAKMNKTPDLEPYEFDVEKYGFIILGSPVWAWTLSPPMRSFLKQHDLTNKKVAFWMGSMGPKKKAAERFKKALPECNLVGELHLQGTHEENWGENYRKAKEWAQTLQ</sequence>
<name>A0ABY6HPC3_9ARCH</name>
<dbReference type="PROSITE" id="PS00201">
    <property type="entry name" value="FLAVODOXIN"/>
    <property type="match status" value="1"/>
</dbReference>
<keyword evidence="3" id="KW-1185">Reference proteome</keyword>
<proteinExistence type="predicted"/>
<dbReference type="PANTHER" id="PTHR39201">
    <property type="entry name" value="EXPORTED PROTEIN-RELATED"/>
    <property type="match status" value="1"/>
</dbReference>
<evidence type="ECO:0000313" key="3">
    <source>
        <dbReference type="Proteomes" id="UP001208689"/>
    </source>
</evidence>
<dbReference type="InterPro" id="IPR029039">
    <property type="entry name" value="Flavoprotein-like_sf"/>
</dbReference>
<dbReference type="EMBL" id="CP104013">
    <property type="protein sequence ID" value="UYP44742.1"/>
    <property type="molecule type" value="Genomic_DNA"/>
</dbReference>
<evidence type="ECO:0000259" key="1">
    <source>
        <dbReference type="Pfam" id="PF12682"/>
    </source>
</evidence>